<dbReference type="Proteomes" id="UP000604473">
    <property type="component" value="Unassembled WGS sequence"/>
</dbReference>
<dbReference type="EMBL" id="JAESJJ010000006">
    <property type="protein sequence ID" value="MBL3608565.1"/>
    <property type="molecule type" value="Genomic_DNA"/>
</dbReference>
<accession>A0A0D6B336</accession>
<evidence type="ECO:0000313" key="3">
    <source>
        <dbReference type="Proteomes" id="UP000064912"/>
    </source>
</evidence>
<dbReference type="eggNOG" id="ENOG5032YYG">
    <property type="taxonomic scope" value="Bacteria"/>
</dbReference>
<reference evidence="1 3" key="1">
    <citation type="submission" date="2015-02" db="EMBL/GenBank/DDBJ databases">
        <title>Genome sequene of Rhodovulum sulfidophilum DSM 2351.</title>
        <authorList>
            <person name="Nagao N."/>
        </authorList>
    </citation>
    <scope>NUCLEOTIDE SEQUENCE [LARGE SCALE GENOMIC DNA]</scope>
    <source>
        <strain evidence="1 3">DSM 2351</strain>
    </source>
</reference>
<keyword evidence="4" id="KW-1185">Reference proteome</keyword>
<dbReference type="Proteomes" id="UP000064912">
    <property type="component" value="Chromosome"/>
</dbReference>
<sequence length="100" mass="11324">MNMLPATLATLCRPRLLVRAARFGLADYRRDRDLVRLMQGRMPGSARTVLNWLIEQEERMEEIRQSGDAGYSIARHVELLIALVAEARLICDIDSPRSSG</sequence>
<dbReference type="Pfam" id="PF20083">
    <property type="entry name" value="DUF6477"/>
    <property type="match status" value="1"/>
</dbReference>
<dbReference type="AlphaFoldDB" id="A0A0D6B336"/>
<name>A0A0D6B336_RHOSU</name>
<proteinExistence type="predicted"/>
<dbReference type="PATRIC" id="fig|35806.4.peg.2169"/>
<reference evidence="2 4" key="2">
    <citation type="submission" date="2021-01" db="EMBL/GenBank/DDBJ databases">
        <title>Draft genomes of Rhodovulum sulfidophilum.</title>
        <authorList>
            <person name="Guzman M.S."/>
        </authorList>
    </citation>
    <scope>NUCLEOTIDE SEQUENCE [LARGE SCALE GENOMIC DNA]</scope>
    <source>
        <strain evidence="2 4">AB35</strain>
    </source>
</reference>
<dbReference type="InterPro" id="IPR045516">
    <property type="entry name" value="DUF6477"/>
</dbReference>
<dbReference type="EMBL" id="AP014800">
    <property type="protein sequence ID" value="BAQ69260.1"/>
    <property type="molecule type" value="Genomic_DNA"/>
</dbReference>
<protein>
    <submittedName>
        <fullName evidence="1">Uncharacterized protein</fullName>
    </submittedName>
</protein>
<dbReference type="RefSeq" id="WP_060834852.1">
    <property type="nucleotide sequence ID" value="NZ_JAAEAJ010000001.1"/>
</dbReference>
<evidence type="ECO:0000313" key="4">
    <source>
        <dbReference type="Proteomes" id="UP000604473"/>
    </source>
</evidence>
<dbReference type="KEGG" id="rsu:NHU_02106"/>
<organism evidence="1 3">
    <name type="scientific">Rhodovulum sulfidophilum</name>
    <name type="common">Rhodobacter sulfidophilus</name>
    <dbReference type="NCBI Taxonomy" id="35806"/>
    <lineage>
        <taxon>Bacteria</taxon>
        <taxon>Pseudomonadati</taxon>
        <taxon>Pseudomonadota</taxon>
        <taxon>Alphaproteobacteria</taxon>
        <taxon>Rhodobacterales</taxon>
        <taxon>Paracoccaceae</taxon>
        <taxon>Rhodovulum</taxon>
    </lineage>
</organism>
<evidence type="ECO:0000313" key="1">
    <source>
        <dbReference type="EMBL" id="BAQ69260.1"/>
    </source>
</evidence>
<evidence type="ECO:0000313" key="2">
    <source>
        <dbReference type="EMBL" id="MBL3608565.1"/>
    </source>
</evidence>
<dbReference type="OrthoDB" id="7875218at2"/>
<gene>
    <name evidence="2" type="ORF">JMM60_07065</name>
    <name evidence="1" type="ORF">NHU_02106</name>
</gene>